<evidence type="ECO:0000259" key="2">
    <source>
        <dbReference type="PROSITE" id="PS50990"/>
    </source>
</evidence>
<proteinExistence type="predicted"/>
<sequence length="192" mass="21023">MPRSVLNRLLRPPADFRRVQRQSWPESCGAAALATLLAEVHALPVTEADVLERLGTRKVVGLDQLQQVCAQYGLRAFGYALDWDGLGRAGRPALLHLPGASAVGHFAVLRGIGPARVWLADPARGNLRLARSQFLRRWAPRGAEGRALYVAAPEADWLPLGEEALRAPPVADEDWFPARQSPQRDGVPDMDD</sequence>
<feature type="region of interest" description="Disordered" evidence="1">
    <location>
        <begin position="171"/>
        <end position="192"/>
    </location>
</feature>
<dbReference type="EMBL" id="CP003989">
    <property type="protein sequence ID" value="AGA34149.1"/>
    <property type="molecule type" value="Genomic_DNA"/>
</dbReference>
<dbReference type="RefSeq" id="WP_015259265.1">
    <property type="nucleotide sequence ID" value="NC_019902.2"/>
</dbReference>
<dbReference type="HOGENOM" id="CLU_1414597_0_0_6"/>
<dbReference type="Proteomes" id="UP000010809">
    <property type="component" value="Chromosome"/>
</dbReference>
<evidence type="ECO:0000256" key="1">
    <source>
        <dbReference type="SAM" id="MobiDB-lite"/>
    </source>
</evidence>
<keyword evidence="4" id="KW-1185">Reference proteome</keyword>
<organism evidence="3 4">
    <name type="scientific">Thioalkalivibrio nitratireducens (strain DSM 14787 / UNIQEM 213 / ALEN2)</name>
    <dbReference type="NCBI Taxonomy" id="1255043"/>
    <lineage>
        <taxon>Bacteria</taxon>
        <taxon>Pseudomonadati</taxon>
        <taxon>Pseudomonadota</taxon>
        <taxon>Gammaproteobacteria</taxon>
        <taxon>Chromatiales</taxon>
        <taxon>Ectothiorhodospiraceae</taxon>
        <taxon>Thioalkalivibrio</taxon>
    </lineage>
</organism>
<dbReference type="InterPro" id="IPR005074">
    <property type="entry name" value="Peptidase_C39"/>
</dbReference>
<dbReference type="eggNOG" id="COG3271">
    <property type="taxonomic scope" value="Bacteria"/>
</dbReference>
<dbReference type="STRING" id="1255043.TVNIR_2505"/>
<accession>L0DX14</accession>
<dbReference type="PROSITE" id="PS50990">
    <property type="entry name" value="PEPTIDASE_C39"/>
    <property type="match status" value="1"/>
</dbReference>
<dbReference type="GO" id="GO:0008233">
    <property type="term" value="F:peptidase activity"/>
    <property type="evidence" value="ECO:0007669"/>
    <property type="project" value="InterPro"/>
</dbReference>
<dbReference type="GO" id="GO:0016020">
    <property type="term" value="C:membrane"/>
    <property type="evidence" value="ECO:0007669"/>
    <property type="project" value="InterPro"/>
</dbReference>
<dbReference type="GO" id="GO:0006508">
    <property type="term" value="P:proteolysis"/>
    <property type="evidence" value="ECO:0007669"/>
    <property type="project" value="InterPro"/>
</dbReference>
<dbReference type="Gene3D" id="3.90.70.10">
    <property type="entry name" value="Cysteine proteinases"/>
    <property type="match status" value="1"/>
</dbReference>
<dbReference type="KEGG" id="tni:TVNIR_2505"/>
<dbReference type="AlphaFoldDB" id="L0DX14"/>
<protein>
    <submittedName>
        <fullName evidence="3">Bacteriocin resistance protein, putative</fullName>
    </submittedName>
</protein>
<dbReference type="PATRIC" id="fig|1255043.3.peg.2529"/>
<dbReference type="Pfam" id="PF03412">
    <property type="entry name" value="Peptidase_C39"/>
    <property type="match status" value="1"/>
</dbReference>
<feature type="domain" description="Peptidase C39" evidence="2">
    <location>
        <begin position="20"/>
        <end position="145"/>
    </location>
</feature>
<dbReference type="GO" id="GO:0005524">
    <property type="term" value="F:ATP binding"/>
    <property type="evidence" value="ECO:0007669"/>
    <property type="project" value="InterPro"/>
</dbReference>
<dbReference type="OrthoDB" id="13401at2"/>
<reference evidence="3" key="1">
    <citation type="submission" date="2015-12" db="EMBL/GenBank/DDBJ databases">
        <authorList>
            <person name="Tikhonova T.V."/>
            <person name="Pavlov A.R."/>
            <person name="Beletsky A.V."/>
            <person name="Mardanov A.V."/>
            <person name="Sorokin D.Y."/>
            <person name="Ravin N.V."/>
            <person name="Popov V.O."/>
        </authorList>
    </citation>
    <scope>NUCLEOTIDE SEQUENCE</scope>
    <source>
        <strain evidence="3">DSM 14787</strain>
    </source>
</reference>
<name>L0DX14_THIND</name>
<evidence type="ECO:0000313" key="4">
    <source>
        <dbReference type="Proteomes" id="UP000010809"/>
    </source>
</evidence>
<evidence type="ECO:0000313" key="3">
    <source>
        <dbReference type="EMBL" id="AGA34149.1"/>
    </source>
</evidence>
<gene>
    <name evidence="3" type="ordered locus">TVNIR_2505</name>
</gene>